<feature type="transmembrane region" description="Helical" evidence="7">
    <location>
        <begin position="274"/>
        <end position="296"/>
    </location>
</feature>
<evidence type="ECO:0000256" key="7">
    <source>
        <dbReference type="RuleBase" id="RU363032"/>
    </source>
</evidence>
<reference evidence="10 11" key="1">
    <citation type="submission" date="2024-09" db="EMBL/GenBank/DDBJ databases">
        <authorList>
            <person name="Lee S.D."/>
        </authorList>
    </citation>
    <scope>NUCLEOTIDE SEQUENCE [LARGE SCALE GENOMIC DNA]</scope>
    <source>
        <strain evidence="10 11">N1-5</strain>
    </source>
</reference>
<dbReference type="InterPro" id="IPR035906">
    <property type="entry name" value="MetI-like_sf"/>
</dbReference>
<organism evidence="10 11">
    <name type="scientific">Streptacidiphilus cavernicola</name>
    <dbReference type="NCBI Taxonomy" id="3342716"/>
    <lineage>
        <taxon>Bacteria</taxon>
        <taxon>Bacillati</taxon>
        <taxon>Actinomycetota</taxon>
        <taxon>Actinomycetes</taxon>
        <taxon>Kitasatosporales</taxon>
        <taxon>Streptomycetaceae</taxon>
        <taxon>Streptacidiphilus</taxon>
    </lineage>
</organism>
<dbReference type="SUPFAM" id="SSF161098">
    <property type="entry name" value="MetI-like"/>
    <property type="match status" value="1"/>
</dbReference>
<accession>A0ABV6UMM7</accession>
<dbReference type="PROSITE" id="PS50928">
    <property type="entry name" value="ABC_TM1"/>
    <property type="match status" value="1"/>
</dbReference>
<proteinExistence type="inferred from homology"/>
<name>A0ABV6UMM7_9ACTN</name>
<comment type="subcellular location">
    <subcellularLocation>
        <location evidence="1 7">Cell membrane</location>
        <topology evidence="1 7">Multi-pass membrane protein</topology>
    </subcellularLocation>
</comment>
<gene>
    <name evidence="10" type="ORF">ACEZDJ_15555</name>
</gene>
<dbReference type="InterPro" id="IPR000515">
    <property type="entry name" value="MetI-like"/>
</dbReference>
<dbReference type="Proteomes" id="UP001592528">
    <property type="component" value="Unassembled WGS sequence"/>
</dbReference>
<sequence>MAESTIDLSVRTPEPAPAEQEQSPDRAARLRAGARRRLRSWLRQPGLVLAVLVLLTVLAWALAPGLFAPRDPLRADPAHIFEPPGPGAWFGTDYLGRDLYSRVVHGASLSLRAPVVAVALGLVSGTTVGLLAGALGGWVDALLMRAVDVLLAIPGILVSLAVVTALGFGTVHVAVAVGLASLPGFARITRAQVLRVLGEPYVEAATASGVRRPVVLLTHVLPNVRGPVLSLAALELGTAVLAVAALGFLGFGAQPPTPEWGSMVSEGRDYLGDYWWFTTLPGLTLALVTLSVNRIARSVTHRRTH</sequence>
<evidence type="ECO:0000256" key="1">
    <source>
        <dbReference type="ARBA" id="ARBA00004651"/>
    </source>
</evidence>
<dbReference type="Gene3D" id="1.10.3720.10">
    <property type="entry name" value="MetI-like"/>
    <property type="match status" value="1"/>
</dbReference>
<evidence type="ECO:0000313" key="10">
    <source>
        <dbReference type="EMBL" id="MFC1402704.1"/>
    </source>
</evidence>
<feature type="transmembrane region" description="Helical" evidence="7">
    <location>
        <begin position="228"/>
        <end position="254"/>
    </location>
</feature>
<feature type="transmembrane region" description="Helical" evidence="7">
    <location>
        <begin position="151"/>
        <end position="180"/>
    </location>
</feature>
<keyword evidence="2 7" id="KW-0813">Transport</keyword>
<dbReference type="CDD" id="cd06261">
    <property type="entry name" value="TM_PBP2"/>
    <property type="match status" value="1"/>
</dbReference>
<feature type="transmembrane region" description="Helical" evidence="7">
    <location>
        <begin position="47"/>
        <end position="67"/>
    </location>
</feature>
<feature type="transmembrane region" description="Helical" evidence="7">
    <location>
        <begin position="115"/>
        <end position="139"/>
    </location>
</feature>
<evidence type="ECO:0000256" key="3">
    <source>
        <dbReference type="ARBA" id="ARBA00022475"/>
    </source>
</evidence>
<protein>
    <submittedName>
        <fullName evidence="10">ABC transporter permease</fullName>
    </submittedName>
</protein>
<evidence type="ECO:0000256" key="2">
    <source>
        <dbReference type="ARBA" id="ARBA00022448"/>
    </source>
</evidence>
<feature type="domain" description="ABC transmembrane type-1" evidence="9">
    <location>
        <begin position="107"/>
        <end position="296"/>
    </location>
</feature>
<keyword evidence="3" id="KW-1003">Cell membrane</keyword>
<evidence type="ECO:0000256" key="8">
    <source>
        <dbReference type="SAM" id="MobiDB-lite"/>
    </source>
</evidence>
<dbReference type="PANTHER" id="PTHR43386:SF25">
    <property type="entry name" value="PEPTIDE ABC TRANSPORTER PERMEASE PROTEIN"/>
    <property type="match status" value="1"/>
</dbReference>
<evidence type="ECO:0000256" key="5">
    <source>
        <dbReference type="ARBA" id="ARBA00022989"/>
    </source>
</evidence>
<evidence type="ECO:0000256" key="4">
    <source>
        <dbReference type="ARBA" id="ARBA00022692"/>
    </source>
</evidence>
<keyword evidence="11" id="KW-1185">Reference proteome</keyword>
<feature type="region of interest" description="Disordered" evidence="8">
    <location>
        <begin position="1"/>
        <end position="26"/>
    </location>
</feature>
<dbReference type="EMBL" id="JBHEZZ010000007">
    <property type="protein sequence ID" value="MFC1402704.1"/>
    <property type="molecule type" value="Genomic_DNA"/>
</dbReference>
<dbReference type="RefSeq" id="WP_030253228.1">
    <property type="nucleotide sequence ID" value="NZ_JBHEZZ010000007.1"/>
</dbReference>
<dbReference type="PANTHER" id="PTHR43386">
    <property type="entry name" value="OLIGOPEPTIDE TRANSPORT SYSTEM PERMEASE PROTEIN APPC"/>
    <property type="match status" value="1"/>
</dbReference>
<keyword evidence="5 7" id="KW-1133">Transmembrane helix</keyword>
<dbReference type="Pfam" id="PF00528">
    <property type="entry name" value="BPD_transp_1"/>
    <property type="match status" value="1"/>
</dbReference>
<evidence type="ECO:0000259" key="9">
    <source>
        <dbReference type="PROSITE" id="PS50928"/>
    </source>
</evidence>
<dbReference type="InterPro" id="IPR050366">
    <property type="entry name" value="BP-dependent_transpt_permease"/>
</dbReference>
<evidence type="ECO:0000313" key="11">
    <source>
        <dbReference type="Proteomes" id="UP001592528"/>
    </source>
</evidence>
<comment type="caution">
    <text evidence="10">The sequence shown here is derived from an EMBL/GenBank/DDBJ whole genome shotgun (WGS) entry which is preliminary data.</text>
</comment>
<keyword evidence="4 7" id="KW-0812">Transmembrane</keyword>
<comment type="similarity">
    <text evidence="7">Belongs to the binding-protein-dependent transport system permease family.</text>
</comment>
<keyword evidence="6 7" id="KW-0472">Membrane</keyword>
<evidence type="ECO:0000256" key="6">
    <source>
        <dbReference type="ARBA" id="ARBA00023136"/>
    </source>
</evidence>